<organism evidence="2 3">
    <name type="scientific">Candidatus Anaerostipes avistercoris</name>
    <dbReference type="NCBI Taxonomy" id="2838462"/>
    <lineage>
        <taxon>Bacteria</taxon>
        <taxon>Bacillati</taxon>
        <taxon>Bacillota</taxon>
        <taxon>Clostridia</taxon>
        <taxon>Lachnospirales</taxon>
        <taxon>Lachnospiraceae</taxon>
        <taxon>Anaerostipes</taxon>
    </lineage>
</organism>
<dbReference type="Proteomes" id="UP000823904">
    <property type="component" value="Unassembled WGS sequence"/>
</dbReference>
<reference evidence="2" key="2">
    <citation type="submission" date="2021-04" db="EMBL/GenBank/DDBJ databases">
        <authorList>
            <person name="Gilroy R."/>
        </authorList>
    </citation>
    <scope>NUCLEOTIDE SEQUENCE</scope>
    <source>
        <strain evidence="2">ChiSjej3B21-8574</strain>
    </source>
</reference>
<feature type="coiled-coil region" evidence="1">
    <location>
        <begin position="318"/>
        <end position="353"/>
    </location>
</feature>
<protein>
    <submittedName>
        <fullName evidence="2">Uncharacterized protein</fullName>
    </submittedName>
</protein>
<gene>
    <name evidence="2" type="ORF">H9754_04310</name>
</gene>
<proteinExistence type="predicted"/>
<evidence type="ECO:0000313" key="2">
    <source>
        <dbReference type="EMBL" id="HJC49791.1"/>
    </source>
</evidence>
<accession>A0A9D2PFE4</accession>
<evidence type="ECO:0000256" key="1">
    <source>
        <dbReference type="SAM" id="Coils"/>
    </source>
</evidence>
<dbReference type="AlphaFoldDB" id="A0A9D2PFE4"/>
<sequence>MKKKDDLFEEMVTNLTLNFMDEDFDIENEDIPLPGRLAVLAEGFARNLTLEEVNERLEDEGYETLYARSFYEAGLIYAFSHQLDYNRWMELYQKYMEKYMEQAKSKKQSFPKGKITLKNLEKYVKENSSEQLETEMLTSFMEQEIIESQSEEDFFHFMDQNVENFSAVREKARYYFCKYLYLYIRQKIENYYESCEKSEALLRQYGSALEKEERGYLELHALEELNFLKPLTALKKDAAKSRNRMLLEEKKELVENTAITPGGVFDEFNYFYFGYVSVDWMELIFELYGSVEDWPDNLKLRIAHALGYCSAHPEAGEEQRALKRLKQWEREELEKEEEKDREYERDEKKAAKLYQRGRSGEDFFRDFMTGKRDINRETLISFLLFVKTKITMEDDNKITMMRMNRILSNCGFSQLSPGAGFDRFVIEFLRSQEPFSVLESHVDKRVGEGENFYLYKVYKGAYCHQDELAKYLRIRKKENLEEED</sequence>
<reference evidence="2" key="1">
    <citation type="journal article" date="2021" name="PeerJ">
        <title>Extensive microbial diversity within the chicken gut microbiome revealed by metagenomics and culture.</title>
        <authorList>
            <person name="Gilroy R."/>
            <person name="Ravi A."/>
            <person name="Getino M."/>
            <person name="Pursley I."/>
            <person name="Horton D.L."/>
            <person name="Alikhan N.F."/>
            <person name="Baker D."/>
            <person name="Gharbi K."/>
            <person name="Hall N."/>
            <person name="Watson M."/>
            <person name="Adriaenssens E.M."/>
            <person name="Foster-Nyarko E."/>
            <person name="Jarju S."/>
            <person name="Secka A."/>
            <person name="Antonio M."/>
            <person name="Oren A."/>
            <person name="Chaudhuri R.R."/>
            <person name="La Ragione R."/>
            <person name="Hildebrand F."/>
            <person name="Pallen M.J."/>
        </authorList>
    </citation>
    <scope>NUCLEOTIDE SEQUENCE</scope>
    <source>
        <strain evidence="2">ChiSjej3B21-8574</strain>
    </source>
</reference>
<evidence type="ECO:0000313" key="3">
    <source>
        <dbReference type="Proteomes" id="UP000823904"/>
    </source>
</evidence>
<dbReference type="EMBL" id="DWWD01000020">
    <property type="protein sequence ID" value="HJC49791.1"/>
    <property type="molecule type" value="Genomic_DNA"/>
</dbReference>
<keyword evidence="1" id="KW-0175">Coiled coil</keyword>
<name>A0A9D2PFE4_9FIRM</name>
<comment type="caution">
    <text evidence="2">The sequence shown here is derived from an EMBL/GenBank/DDBJ whole genome shotgun (WGS) entry which is preliminary data.</text>
</comment>